<sequence length="385" mass="43579">MKLILHRSKKWLAMVAILTLSSFLLYGCWDSRELEKRATVAAMAVDKSPQGYELSVQVPSPRKTTGGGGGGGGDGGGVGGDGAVEIFSGEGRSFHEAMQQIESKVNFPLFIGHMQLLLISDEVAREGIFPLLDGLRRSLEIRRHLWPVVILGKAKDALKVQVPLEEIPIEYLRTLIGSGIDNGRFAWLGMGEVSENLSDPVRQSPILNAFSVTEKRFIWEGIAILRHDRLIGLVQHPLVTPLLQIRKQMVGWPMAISCPKKKGRIIFVPRNIVRTIDISEKPQIDVTVKVEGEIAVKECYSFQMDHPRKYELINHLLEKEYEKAAKMLVDKAQKDFRTDIFTFGKHIHAYYPRLFRQIDWMHNHNQIPVRVRYEVEVRRVGLESG</sequence>
<evidence type="ECO:0000256" key="3">
    <source>
        <dbReference type="ARBA" id="ARBA00022544"/>
    </source>
</evidence>
<dbReference type="GO" id="GO:0009847">
    <property type="term" value="P:spore germination"/>
    <property type="evidence" value="ECO:0007669"/>
    <property type="project" value="InterPro"/>
</dbReference>
<evidence type="ECO:0000256" key="8">
    <source>
        <dbReference type="SAM" id="MobiDB-lite"/>
    </source>
</evidence>
<dbReference type="PANTHER" id="PTHR35789">
    <property type="entry name" value="SPORE GERMINATION PROTEIN B3"/>
    <property type="match status" value="1"/>
</dbReference>
<keyword evidence="7" id="KW-0449">Lipoprotein</keyword>
<dbReference type="InterPro" id="IPR057336">
    <property type="entry name" value="GerAC_N"/>
</dbReference>
<evidence type="ECO:0000259" key="9">
    <source>
        <dbReference type="Pfam" id="PF05504"/>
    </source>
</evidence>
<dbReference type="Proteomes" id="UP000538292">
    <property type="component" value="Unassembled WGS sequence"/>
</dbReference>
<dbReference type="GO" id="GO:0016020">
    <property type="term" value="C:membrane"/>
    <property type="evidence" value="ECO:0007669"/>
    <property type="project" value="UniProtKB-SubCell"/>
</dbReference>
<name>A0A7W1XSG0_9BACL</name>
<evidence type="ECO:0000256" key="2">
    <source>
        <dbReference type="ARBA" id="ARBA00007886"/>
    </source>
</evidence>
<dbReference type="Gene3D" id="3.30.300.210">
    <property type="entry name" value="Nutrient germinant receptor protein C, domain 3"/>
    <property type="match status" value="1"/>
</dbReference>
<comment type="caution">
    <text evidence="11">The sequence shown here is derived from an EMBL/GenBank/DDBJ whole genome shotgun (WGS) entry which is preliminary data.</text>
</comment>
<organism evidence="11 12">
    <name type="scientific">Thermoactinomyces mirandus</name>
    <dbReference type="NCBI Taxonomy" id="2756294"/>
    <lineage>
        <taxon>Bacteria</taxon>
        <taxon>Bacillati</taxon>
        <taxon>Bacillota</taxon>
        <taxon>Bacilli</taxon>
        <taxon>Bacillales</taxon>
        <taxon>Thermoactinomycetaceae</taxon>
        <taxon>Thermoactinomyces</taxon>
    </lineage>
</organism>
<keyword evidence="4" id="KW-0732">Signal</keyword>
<gene>
    <name evidence="11" type="ORF">H2C83_08715</name>
</gene>
<dbReference type="InterPro" id="IPR046953">
    <property type="entry name" value="Spore_GerAC-like_C"/>
</dbReference>
<evidence type="ECO:0000256" key="4">
    <source>
        <dbReference type="ARBA" id="ARBA00022729"/>
    </source>
</evidence>
<dbReference type="InterPro" id="IPR008844">
    <property type="entry name" value="Spore_GerAC-like"/>
</dbReference>
<feature type="domain" description="Spore germination GerAC-like C-terminal" evidence="9">
    <location>
        <begin position="220"/>
        <end position="381"/>
    </location>
</feature>
<dbReference type="EMBL" id="JACEOL010000030">
    <property type="protein sequence ID" value="MBA4602394.1"/>
    <property type="molecule type" value="Genomic_DNA"/>
</dbReference>
<feature type="region of interest" description="Disordered" evidence="8">
    <location>
        <begin position="56"/>
        <end position="77"/>
    </location>
</feature>
<dbReference type="AlphaFoldDB" id="A0A7W1XSG0"/>
<evidence type="ECO:0000313" key="12">
    <source>
        <dbReference type="Proteomes" id="UP000538292"/>
    </source>
</evidence>
<dbReference type="Pfam" id="PF25198">
    <property type="entry name" value="Spore_GerAC_N"/>
    <property type="match status" value="1"/>
</dbReference>
<keyword evidence="5" id="KW-0472">Membrane</keyword>
<keyword evidence="6" id="KW-0564">Palmitate</keyword>
<dbReference type="NCBIfam" id="TIGR02887">
    <property type="entry name" value="spore_ger_x_C"/>
    <property type="match status" value="1"/>
</dbReference>
<proteinExistence type="inferred from homology"/>
<dbReference type="RefSeq" id="WP_181739878.1">
    <property type="nucleotide sequence ID" value="NZ_JACEOL010000030.1"/>
</dbReference>
<evidence type="ECO:0000256" key="6">
    <source>
        <dbReference type="ARBA" id="ARBA00023139"/>
    </source>
</evidence>
<keyword evidence="3" id="KW-0309">Germination</keyword>
<protein>
    <submittedName>
        <fullName evidence="11">Ger(X)C family spore germination protein</fullName>
    </submittedName>
</protein>
<evidence type="ECO:0000256" key="7">
    <source>
        <dbReference type="ARBA" id="ARBA00023288"/>
    </source>
</evidence>
<evidence type="ECO:0000256" key="5">
    <source>
        <dbReference type="ARBA" id="ARBA00023136"/>
    </source>
</evidence>
<comment type="subcellular location">
    <subcellularLocation>
        <location evidence="1">Membrane</location>
        <topology evidence="1">Lipid-anchor</topology>
    </subcellularLocation>
</comment>
<accession>A0A7W1XSG0</accession>
<dbReference type="InterPro" id="IPR038501">
    <property type="entry name" value="Spore_GerAC_C_sf"/>
</dbReference>
<keyword evidence="12" id="KW-1185">Reference proteome</keyword>
<feature type="compositionally biased region" description="Gly residues" evidence="8">
    <location>
        <begin position="65"/>
        <end position="77"/>
    </location>
</feature>
<dbReference type="Pfam" id="PF05504">
    <property type="entry name" value="Spore_GerAC"/>
    <property type="match status" value="1"/>
</dbReference>
<feature type="domain" description="Spore germination protein N-terminal" evidence="10">
    <location>
        <begin position="30"/>
        <end position="210"/>
    </location>
</feature>
<evidence type="ECO:0000313" key="11">
    <source>
        <dbReference type="EMBL" id="MBA4602394.1"/>
    </source>
</evidence>
<reference evidence="11 12" key="1">
    <citation type="submission" date="2020-07" db="EMBL/GenBank/DDBJ databases">
        <title>Thermoactinomyces phylogeny.</title>
        <authorList>
            <person name="Dunlap C."/>
        </authorList>
    </citation>
    <scope>NUCLEOTIDE SEQUENCE [LARGE SCALE GENOMIC DNA]</scope>
    <source>
        <strain evidence="11 12">AMNI-1</strain>
    </source>
</reference>
<dbReference type="PANTHER" id="PTHR35789:SF1">
    <property type="entry name" value="SPORE GERMINATION PROTEIN B3"/>
    <property type="match status" value="1"/>
</dbReference>
<evidence type="ECO:0000256" key="1">
    <source>
        <dbReference type="ARBA" id="ARBA00004635"/>
    </source>
</evidence>
<comment type="similarity">
    <text evidence="2">Belongs to the GerABKC lipoprotein family.</text>
</comment>
<dbReference type="PROSITE" id="PS51257">
    <property type="entry name" value="PROKAR_LIPOPROTEIN"/>
    <property type="match status" value="1"/>
</dbReference>
<evidence type="ECO:0000259" key="10">
    <source>
        <dbReference type="Pfam" id="PF25198"/>
    </source>
</evidence>